<sequence>MSHFSTIKTTLSNGQALQEGLKTLLEKIGITPEIESHENPVALINGYDRTDSQEANIIIRRTQLQGLIDIGFRWNPSQNCYDAAIDPWDFGRNLLSNHFENVEDFLEEVQMAHNAAFINIHYPAHLWSRETITASDGTLTTTLTKNVDLYA</sequence>
<name>A0A1U7I414_9CYAN</name>
<proteinExistence type="predicted"/>
<dbReference type="RefSeq" id="WP_073597148.1">
    <property type="nucleotide sequence ID" value="NZ_MRCE01000057.1"/>
</dbReference>
<dbReference type="InterPro" id="IPR009666">
    <property type="entry name" value="Uncharacterised_Ycf35"/>
</dbReference>
<dbReference type="EMBL" id="MRCE01000057">
    <property type="protein sequence ID" value="OKH30900.1"/>
    <property type="molecule type" value="Genomic_DNA"/>
</dbReference>
<gene>
    <name evidence="1" type="ORF">NIES2119_29960</name>
</gene>
<protein>
    <submittedName>
        <fullName evidence="1">Uncharacterized protein</fullName>
    </submittedName>
</protein>
<accession>A0A1U7I414</accession>
<dbReference type="Pfam" id="PF06868">
    <property type="entry name" value="DUF1257"/>
    <property type="match status" value="1"/>
</dbReference>
<evidence type="ECO:0000313" key="2">
    <source>
        <dbReference type="Proteomes" id="UP000185860"/>
    </source>
</evidence>
<dbReference type="Proteomes" id="UP000185860">
    <property type="component" value="Unassembled WGS sequence"/>
</dbReference>
<dbReference type="OrthoDB" id="515564at2"/>
<reference evidence="1 2" key="1">
    <citation type="submission" date="2016-11" db="EMBL/GenBank/DDBJ databases">
        <title>Draft Genome Sequences of Nine Cyanobacterial Strains from Diverse Habitats.</title>
        <authorList>
            <person name="Zhu T."/>
            <person name="Hou S."/>
            <person name="Lu X."/>
            <person name="Hess W.R."/>
        </authorList>
    </citation>
    <scope>NUCLEOTIDE SEQUENCE [LARGE SCALE GENOMIC DNA]</scope>
    <source>
        <strain evidence="1 2">IAM M-71</strain>
    </source>
</reference>
<dbReference type="AlphaFoldDB" id="A0A1U7I414"/>
<evidence type="ECO:0000313" key="1">
    <source>
        <dbReference type="EMBL" id="OKH30900.1"/>
    </source>
</evidence>
<comment type="caution">
    <text evidence="1">The sequence shown here is derived from an EMBL/GenBank/DDBJ whole genome shotgun (WGS) entry which is preliminary data.</text>
</comment>
<organism evidence="1 2">
    <name type="scientific">[Phormidium ambiguum] IAM M-71</name>
    <dbReference type="NCBI Taxonomy" id="454136"/>
    <lineage>
        <taxon>Bacteria</taxon>
        <taxon>Bacillati</taxon>
        <taxon>Cyanobacteriota</taxon>
        <taxon>Cyanophyceae</taxon>
        <taxon>Oscillatoriophycideae</taxon>
        <taxon>Aerosakkonematales</taxon>
        <taxon>Aerosakkonemataceae</taxon>
        <taxon>Floridanema</taxon>
    </lineage>
</organism>
<dbReference type="STRING" id="454136.NIES2119_29960"/>